<keyword evidence="1" id="KW-0863">Zinc-finger</keyword>
<sequence length="3199" mass="350959">MFRITYCEAICVLHQNRRYTLPHHHHYGRTSVEYVSTQLRLDPHSTAMCSFPLGDLDVQGELCAFVIAVADVPSPRTTGITREDARDIFVLLDPRPLGCKPHFLLLQYPTVHLPTIIAHLGLSTSPAARIGVAGGERRGDEIHVDNNATLLLFAEPKPINDSDSSSSSLSRQVSPWEDEPEPAVAHQLPDDQSSAPAMEPDDVWGQLAGSPSQPTQVFVDPTLPPGQSWNEGVPETTQEEFPQDPGPARAANSETARADTQSQRRPGGRSRRQGRRKALVYVPDFVPEIIEVDVSEPVTYSTLLAIVRRERLEEQSSSFPDLHPVSPQPVQHFPILVATPSWAVDTVVILCDCLGYDGTIFAKVVSAHTCRESLMLAAGIPTDAPVNVWAHRSLRPLSVDQSVLMHNGSTVQFVPWRTDAPPCYDLEQVLALENWEPDSPLPGPRTHFNGYFWILSDDRPFPFEVRPDRRSAFKQDVAASLGVPVNSLTLKPSTPRVLDAFPFGFWTSGILVATQKLSRAPHLSAGQPETRSILILDQRRMLRGIAWRLVNDSMVTVQDIADMYYDTCPFGYEVSIRGADVFQLDGEEVLQIRDGQVIVVEFTPESTSSVTGPDLPPPSDVPAAAGEQSDVPPAAAAVPGATDPASQPRSPPRQRSRSPRPATHDRVFKARHTCQGVPLVCLNGRLLSEVLCPTQLTSSERGAFMHIVELLRTAFDVVQNGKASMWSLDLPEYALAVSSPSLTPALVPFDTRLAPAQKFSTQLSQLLAVGLQGGGKTCKLLDEPRSGTSADAAVDGARTAARLLNTPWPFPPFQWPTAHDPDTEMLSEDSQTEVRTTTDIVVFLLTPDYVPEQLDLTVELPQPVQELIDLVQVCRDRDRHLLFPQVVEVTPQPDPGWGIFLAIPSWVQDSVVLCLDLSLFDGRIFAISIPDRCRKHLLCAAAGLAPTAEVDIFVPGMPFALLPDTDCHVQTGMCLTFVRVGRQRPPTFSLPAMLCTHIPWEHSPVFPRDRLNNGICAVGPRGPVLFRLHPERSFYYRADIALMTELHPFRVILTPAAPQPTDVCVRGWTCRAVVGATDRQERTTWDGDVTTPTIGLVDGRPLLRGWITVSTWDSWLDLAPVRWIFQQFVPPGWHIVFPGLPSHWTWLCFVPGQILTVALAPLPAPSGALPPGTSLDTGDDGHFEAAPALFEPVPRYDASVPPFGAGHGSADSGLRGHGHDGTGRTSRRRRSRPVSPGDSVSRVVPFFCSATGYTLLWALCLAALHAIACTSWHHPLAIYACLLPRHAPLGFIGSVSLSLLLSSVPTGAVHFVPPGGEQPYQDGCGIRSFVDRRPVPTPCRSGVFCVGTPLRAHTHCDIGKLGETDYSSWALAIEDPLVTLLGEAAAESDQWAFLAATLLDTLLDHFTASSYSPTGGALLRLADHLPTVRTHDLTAATVDLGPFFASAGRLILPGSWPLACALPANVTRPVDLQQLRTGSPPLLEPLDEAHIYTDGSYNGEVASWAFAVILDRGPVCSLYGWASGRVSVQPEDPWFIGALEHTPLVGEQSALIWAILWAMQSSSCTRLKFYSDCLVALRQTTGRFGSKNEGALSNVCRHLFQALEASRPAFQPDIQHVRAHRGIAANELVDRLAKQAGGLAARVAEPSSHQSFAIQWSRSSQLSWLWLAFEAMRQPWVWPAFDGSHFADIGRTDTEFRPTPAQCRGYFGLSVDPGTTSAPAEIQGRLCTFTLNTQTLEGTVLPQEHPSSAGYRPDGQHHDMSLDSHHFPGKAAFLREQFDHYGAHLVALQEARAPADGMFVSATHIRLCTGRDPKGNFGVELWFSRRHPFAWLGKTALYFDPAHLLVLHSSPRELFVRYCRGSLRILLVSVHGPVATCPTRPAWWRAFKSRVDQLCHGSQLFILGDLNMHFAAPIAGSVGDKVFPTKHDVPDSFVSLLHQHRLWIPSTFPECHPLDHVTWFPPTGGPGARLDYVVLPRSWQVEDGGSQVFTALDWGQTRVDHLALRTFVSFQGLGAIPARSTRPSYDREAMLTEDGRAALADIFASVPPQPWHSNVHEHYAAVQQHVVSALSVAFPPAKRHCRSSHFSPSTWQKRIWLRRQTLRIGPLAHMFERRCAFFCLRTGCSLVAGRYALILRLGRDLIALASHASSLRNTKQSLRQAIRRDVGHRIHDTASTAPGSTVGGVVSRLQSLLGPSARKSKPPRRLPGLTLGDGTPAKDPADVESAWVSHFSGIEDGAPRSPEELAQSCLLHQRRQDVDEVDFLASDLPTRSELEAAFRDTALHRAYGVDGIPAEALHSAPGAAAAAFFPVILKASLRLAEPIQFKGGSLFAIWKGKASPGLCSSYRGILVSSTVGKAYHKIIRGRNIPALQQAATPLQIGGLPKCPVTLAAQIVRLHQSWAAQTGASQATLFLDLREAFYRIVRPLVTGFTGTDEDVARILQSVNLPPGTMHELCDHLRAPSLFEDSGSTSWVSAVTCEALHHTWFRFEQGSLLTQTGIGTRPGDNLADLVFSFVFARVLRQVRQDVGDIAALTELPWHPAMLDNVCEVSEAATGVLSVLDSTWMDDAAFVLRHHSAATLIQHLGRTAGALLDGCLGRALLPNLDRGKTEAIVSLQGSGSRKARADLFRAEQPSIPARSRLWPDAHIRLVAQYQHLGGTIHHTGALQREIKHRIALAWQAFNKRRKKIFTSPVVARTDKVVLFDSLVLSVLLYGAGTWCDVDDKAMMQLSSAYHHMVASMLRPQYRVEEAKHLGPARILMLAGLPSMPVLLHLSRLRHLHSCVTVAIKEFWALAHAEGTWLCLVRASLGWLRALLPSQEGSDDWATSWPQWVGMMRGRPGAWKRLLRTAQSRAVRQEAWIASCQGHRGLLSRQLQAQGGTLICPPPDDWDRKYCCAPCGKVFATRQRWAVHAFKSHGRLASGRGLLTGHQCQHCLRHFGTNLKLCKHLAYSRACRHSLSAAGFSCAPQPGQGHRLVEDAGRSQAPVLQAEGPCLEPHRLDWLDAVERPIAEVMDCLSCLCEVEDHITDGELWRRLKLAFSCVCGDSPRLRITAQSFLSHLRATVLPSSAFRLRLIDALEWISSADIVEWLDPAPEEDEEKKVEEEGDIGRFWVSFAGAAEAPDDPGELHALEALLAAGGAAEDGVSLQTAEELKAPSRAGDAQAAFWQCANALADRKPWPKLTQGRSADFRSKGWRLR</sequence>
<dbReference type="GO" id="GO:0004523">
    <property type="term" value="F:RNA-DNA hybrid ribonuclease activity"/>
    <property type="evidence" value="ECO:0007669"/>
    <property type="project" value="InterPro"/>
</dbReference>
<dbReference type="InterPro" id="IPR005135">
    <property type="entry name" value="Endo/exonuclease/phosphatase"/>
</dbReference>
<dbReference type="PROSITE" id="PS00028">
    <property type="entry name" value="ZINC_FINGER_C2H2_1"/>
    <property type="match status" value="1"/>
</dbReference>
<gene>
    <name evidence="5" type="ORF">AK812_SmicGene22931</name>
</gene>
<feature type="compositionally biased region" description="Basic residues" evidence="2">
    <location>
        <begin position="266"/>
        <end position="275"/>
    </location>
</feature>
<feature type="region of interest" description="Disordered" evidence="2">
    <location>
        <begin position="3179"/>
        <end position="3199"/>
    </location>
</feature>
<dbReference type="Pfam" id="PF00075">
    <property type="entry name" value="RNase_H"/>
    <property type="match status" value="1"/>
</dbReference>
<accession>A0A1Q9DIH7</accession>
<dbReference type="Proteomes" id="UP000186817">
    <property type="component" value="Unassembled WGS sequence"/>
</dbReference>
<dbReference type="PANTHER" id="PTHR47027:SF20">
    <property type="entry name" value="REVERSE TRANSCRIPTASE-LIKE PROTEIN WITH RNA-DIRECTED DNA POLYMERASE DOMAIN"/>
    <property type="match status" value="1"/>
</dbReference>
<evidence type="ECO:0000313" key="5">
    <source>
        <dbReference type="EMBL" id="OLP94969.1"/>
    </source>
</evidence>
<protein>
    <recommendedName>
        <fullName evidence="7">RNase H type-1 domain-containing protein</fullName>
    </recommendedName>
</protein>
<evidence type="ECO:0000259" key="4">
    <source>
        <dbReference type="PROSITE" id="PS50879"/>
    </source>
</evidence>
<keyword evidence="6" id="KW-1185">Reference proteome</keyword>
<dbReference type="GO" id="GO:0008270">
    <property type="term" value="F:zinc ion binding"/>
    <property type="evidence" value="ECO:0007669"/>
    <property type="project" value="UniProtKB-KW"/>
</dbReference>
<comment type="caution">
    <text evidence="5">The sequence shown here is derived from an EMBL/GenBank/DDBJ whole genome shotgun (WGS) entry which is preliminary data.</text>
</comment>
<dbReference type="PANTHER" id="PTHR47027">
    <property type="entry name" value="REVERSE TRANSCRIPTASE DOMAIN-CONTAINING PROTEIN"/>
    <property type="match status" value="1"/>
</dbReference>
<dbReference type="InterPro" id="IPR036691">
    <property type="entry name" value="Endo/exonu/phosph_ase_sf"/>
</dbReference>
<evidence type="ECO:0008006" key="7">
    <source>
        <dbReference type="Google" id="ProtNLM"/>
    </source>
</evidence>
<feature type="compositionally biased region" description="Polar residues" evidence="2">
    <location>
        <begin position="225"/>
        <end position="236"/>
    </location>
</feature>
<feature type="region of interest" description="Disordered" evidence="2">
    <location>
        <begin position="1207"/>
        <end position="1239"/>
    </location>
</feature>
<dbReference type="InterPro" id="IPR012337">
    <property type="entry name" value="RNaseH-like_sf"/>
</dbReference>
<dbReference type="PROSITE" id="PS50157">
    <property type="entry name" value="ZINC_FINGER_C2H2_2"/>
    <property type="match status" value="1"/>
</dbReference>
<dbReference type="SUPFAM" id="SSF56219">
    <property type="entry name" value="DNase I-like"/>
    <property type="match status" value="1"/>
</dbReference>
<dbReference type="GO" id="GO:0003676">
    <property type="term" value="F:nucleic acid binding"/>
    <property type="evidence" value="ECO:0007669"/>
    <property type="project" value="InterPro"/>
</dbReference>
<evidence type="ECO:0000259" key="3">
    <source>
        <dbReference type="PROSITE" id="PS50157"/>
    </source>
</evidence>
<dbReference type="EMBL" id="LSRX01000520">
    <property type="protein sequence ID" value="OLP94969.1"/>
    <property type="molecule type" value="Genomic_DNA"/>
</dbReference>
<feature type="compositionally biased region" description="Low complexity" evidence="2">
    <location>
        <begin position="630"/>
        <end position="648"/>
    </location>
</feature>
<feature type="domain" description="RNase H type-1" evidence="4">
    <location>
        <begin position="1485"/>
        <end position="1638"/>
    </location>
</feature>
<proteinExistence type="predicted"/>
<organism evidence="5 6">
    <name type="scientific">Symbiodinium microadriaticum</name>
    <name type="common">Dinoflagellate</name>
    <name type="synonym">Zooxanthella microadriatica</name>
    <dbReference type="NCBI Taxonomy" id="2951"/>
    <lineage>
        <taxon>Eukaryota</taxon>
        <taxon>Sar</taxon>
        <taxon>Alveolata</taxon>
        <taxon>Dinophyceae</taxon>
        <taxon>Suessiales</taxon>
        <taxon>Symbiodiniaceae</taxon>
        <taxon>Symbiodinium</taxon>
    </lineage>
</organism>
<feature type="domain" description="C2H2-type" evidence="3">
    <location>
        <begin position="2894"/>
        <end position="2917"/>
    </location>
</feature>
<dbReference type="SUPFAM" id="SSF53098">
    <property type="entry name" value="Ribonuclease H-like"/>
    <property type="match status" value="1"/>
</dbReference>
<feature type="region of interest" description="Disordered" evidence="2">
    <location>
        <begin position="157"/>
        <end position="275"/>
    </location>
</feature>
<dbReference type="PROSITE" id="PS50879">
    <property type="entry name" value="RNASE_H_1"/>
    <property type="match status" value="1"/>
</dbReference>
<evidence type="ECO:0000256" key="1">
    <source>
        <dbReference type="PROSITE-ProRule" id="PRU00042"/>
    </source>
</evidence>
<dbReference type="InterPro" id="IPR002156">
    <property type="entry name" value="RNaseH_domain"/>
</dbReference>
<dbReference type="Gene3D" id="3.30.420.10">
    <property type="entry name" value="Ribonuclease H-like superfamily/Ribonuclease H"/>
    <property type="match status" value="1"/>
</dbReference>
<feature type="region of interest" description="Disordered" evidence="2">
    <location>
        <begin position="605"/>
        <end position="664"/>
    </location>
</feature>
<feature type="compositionally biased region" description="Low complexity" evidence="2">
    <location>
        <begin position="161"/>
        <end position="170"/>
    </location>
</feature>
<name>A0A1Q9DIH7_SYMMI</name>
<evidence type="ECO:0000256" key="2">
    <source>
        <dbReference type="SAM" id="MobiDB-lite"/>
    </source>
</evidence>
<keyword evidence="1" id="KW-0862">Zinc</keyword>
<dbReference type="InterPro" id="IPR013087">
    <property type="entry name" value="Znf_C2H2_type"/>
</dbReference>
<dbReference type="OrthoDB" id="416662at2759"/>
<keyword evidence="1" id="KW-0479">Metal-binding</keyword>
<evidence type="ECO:0000313" key="6">
    <source>
        <dbReference type="Proteomes" id="UP000186817"/>
    </source>
</evidence>
<feature type="region of interest" description="Disordered" evidence="2">
    <location>
        <begin position="2194"/>
        <end position="2218"/>
    </location>
</feature>
<reference evidence="5 6" key="1">
    <citation type="submission" date="2016-02" db="EMBL/GenBank/DDBJ databases">
        <title>Genome analysis of coral dinoflagellate symbionts highlights evolutionary adaptations to a symbiotic lifestyle.</title>
        <authorList>
            <person name="Aranda M."/>
            <person name="Li Y."/>
            <person name="Liew Y.J."/>
            <person name="Baumgarten S."/>
            <person name="Simakov O."/>
            <person name="Wilson M."/>
            <person name="Piel J."/>
            <person name="Ashoor H."/>
            <person name="Bougouffa S."/>
            <person name="Bajic V.B."/>
            <person name="Ryu T."/>
            <person name="Ravasi T."/>
            <person name="Bayer T."/>
            <person name="Micklem G."/>
            <person name="Kim H."/>
            <person name="Bhak J."/>
            <person name="Lajeunesse T.C."/>
            <person name="Voolstra C.R."/>
        </authorList>
    </citation>
    <scope>NUCLEOTIDE SEQUENCE [LARGE SCALE GENOMIC DNA]</scope>
    <source>
        <strain evidence="5 6">CCMP2467</strain>
    </source>
</reference>
<dbReference type="Pfam" id="PF03372">
    <property type="entry name" value="Exo_endo_phos"/>
    <property type="match status" value="1"/>
</dbReference>
<dbReference type="InterPro" id="IPR036397">
    <property type="entry name" value="RNaseH_sf"/>
</dbReference>
<dbReference type="Gene3D" id="3.60.10.10">
    <property type="entry name" value="Endonuclease/exonuclease/phosphatase"/>
    <property type="match status" value="1"/>
</dbReference>